<dbReference type="PANTHER" id="PTHR13931:SF2">
    <property type="entry name" value="UBIQUITIN CONJUGATION FACTOR E4 B"/>
    <property type="match status" value="1"/>
</dbReference>
<keyword evidence="11" id="KW-0007">Acetylation</keyword>
<reference evidence="19" key="1">
    <citation type="submission" date="2022-01" db="EMBL/GenBank/DDBJ databases">
        <authorList>
            <person name="King R."/>
        </authorList>
    </citation>
    <scope>NUCLEOTIDE SEQUENCE</scope>
</reference>
<dbReference type="GO" id="GO:0005737">
    <property type="term" value="C:cytoplasm"/>
    <property type="evidence" value="ECO:0007669"/>
    <property type="project" value="UniProtKB-SubCell"/>
</dbReference>
<keyword evidence="20" id="KW-1185">Reference proteome</keyword>
<evidence type="ECO:0000256" key="9">
    <source>
        <dbReference type="ARBA" id="ARBA00022679"/>
    </source>
</evidence>
<evidence type="ECO:0000256" key="3">
    <source>
        <dbReference type="ARBA" id="ARBA00004496"/>
    </source>
</evidence>
<keyword evidence="9" id="KW-0808">Transferase</keyword>
<gene>
    <name evidence="19" type="ORF">CEUTPL_LOCUS7789</name>
</gene>
<feature type="compositionally biased region" description="Basic and acidic residues" evidence="17">
    <location>
        <begin position="74"/>
        <end position="95"/>
    </location>
</feature>
<feature type="domain" description="U-box" evidence="18">
    <location>
        <begin position="1095"/>
        <end position="1168"/>
    </location>
</feature>
<dbReference type="Pfam" id="PF04564">
    <property type="entry name" value="U-box"/>
    <property type="match status" value="1"/>
</dbReference>
<dbReference type="Proteomes" id="UP001152799">
    <property type="component" value="Chromosome 4"/>
</dbReference>
<keyword evidence="7" id="KW-0963">Cytoplasm</keyword>
<evidence type="ECO:0000256" key="17">
    <source>
        <dbReference type="SAM" id="MobiDB-lite"/>
    </source>
</evidence>
<dbReference type="Gene3D" id="3.30.40.10">
    <property type="entry name" value="Zinc/RING finger domain, C3HC4 (zinc finger)"/>
    <property type="match status" value="1"/>
</dbReference>
<dbReference type="SMART" id="SM00504">
    <property type="entry name" value="Ubox"/>
    <property type="match status" value="1"/>
</dbReference>
<evidence type="ECO:0000256" key="2">
    <source>
        <dbReference type="ARBA" id="ARBA00004123"/>
    </source>
</evidence>
<evidence type="ECO:0000256" key="6">
    <source>
        <dbReference type="ARBA" id="ARBA00012483"/>
    </source>
</evidence>
<evidence type="ECO:0000256" key="4">
    <source>
        <dbReference type="ARBA" id="ARBA00004906"/>
    </source>
</evidence>
<feature type="region of interest" description="Disordered" evidence="17">
    <location>
        <begin position="1"/>
        <end position="139"/>
    </location>
</feature>
<dbReference type="EC" id="2.3.2.27" evidence="6"/>
<dbReference type="FunFam" id="3.30.40.10:FF:000060">
    <property type="entry name" value="ubiquitin conjugation factor E4 B"/>
    <property type="match status" value="1"/>
</dbReference>
<dbReference type="GO" id="GO:0005634">
    <property type="term" value="C:nucleus"/>
    <property type="evidence" value="ECO:0007669"/>
    <property type="project" value="UniProtKB-SubCell"/>
</dbReference>
<comment type="pathway">
    <text evidence="4">Protein modification; protein ubiquitination.</text>
</comment>
<comment type="catalytic activity">
    <reaction evidence="1">
        <text>S-ubiquitinyl-[E2 ubiquitin-conjugating enzyme]-L-cysteine + [acceptor protein]-L-lysine = [E2 ubiquitin-conjugating enzyme]-L-cysteine + N(6)-ubiquitinyl-[acceptor protein]-L-lysine.</text>
        <dbReference type="EC" id="2.3.2.27"/>
    </reaction>
</comment>
<dbReference type="PROSITE" id="PS51698">
    <property type="entry name" value="U_BOX"/>
    <property type="match status" value="1"/>
</dbReference>
<evidence type="ECO:0000256" key="13">
    <source>
        <dbReference type="ARBA" id="ARBA00056267"/>
    </source>
</evidence>
<evidence type="ECO:0000256" key="11">
    <source>
        <dbReference type="ARBA" id="ARBA00022990"/>
    </source>
</evidence>
<dbReference type="OrthoDB" id="20295at2759"/>
<protein>
    <recommendedName>
        <fullName evidence="14">Ubiquitin conjugation factor E4 B</fullName>
        <ecNumber evidence="6">2.3.2.27</ecNumber>
    </recommendedName>
    <alternativeName>
        <fullName evidence="16">RING-type E3 ubiquitin transferase E4 B</fullName>
    </alternativeName>
    <alternativeName>
        <fullName evidence="15">Ubiquitin fusion degradation protein 2</fullName>
    </alternativeName>
</protein>
<proteinExistence type="inferred from homology"/>
<evidence type="ECO:0000259" key="18">
    <source>
        <dbReference type="PROSITE" id="PS51698"/>
    </source>
</evidence>
<evidence type="ECO:0000256" key="7">
    <source>
        <dbReference type="ARBA" id="ARBA00022490"/>
    </source>
</evidence>
<dbReference type="GO" id="GO:0006511">
    <property type="term" value="P:ubiquitin-dependent protein catabolic process"/>
    <property type="evidence" value="ECO:0007669"/>
    <property type="project" value="InterPro"/>
</dbReference>
<dbReference type="Pfam" id="PF10408">
    <property type="entry name" value="Ufd2P_core"/>
    <property type="match status" value="1"/>
</dbReference>
<evidence type="ECO:0000256" key="14">
    <source>
        <dbReference type="ARBA" id="ARBA00072779"/>
    </source>
</evidence>
<dbReference type="SUPFAM" id="SSF57850">
    <property type="entry name" value="RING/U-box"/>
    <property type="match status" value="1"/>
</dbReference>
<dbReference type="AlphaFoldDB" id="A0A9P0GPR1"/>
<comment type="function">
    <text evidence="13">Ubiquitin-protein ligase that probably functions as an E3 ligase in conjunction with specific E1 and E2 ligases. May also function as an E4 ligase mediating the assembly of polyubiquitin chains on substrates ubiquitinated by another E3 ubiquitin ligase. May regulate myosin assembly in striated muscles together with STUB1 and VCP/p97 by targeting myosin chaperone UNC45B for proteasomal degradation.</text>
</comment>
<dbReference type="GO" id="GO:0000151">
    <property type="term" value="C:ubiquitin ligase complex"/>
    <property type="evidence" value="ECO:0007669"/>
    <property type="project" value="InterPro"/>
</dbReference>
<comment type="similarity">
    <text evidence="5">Belongs to the ubiquitin conjugation factor E4 family.</text>
</comment>
<evidence type="ECO:0000256" key="16">
    <source>
        <dbReference type="ARBA" id="ARBA00083610"/>
    </source>
</evidence>
<dbReference type="InterPro" id="IPR045132">
    <property type="entry name" value="UBE4"/>
</dbReference>
<dbReference type="PANTHER" id="PTHR13931">
    <property type="entry name" value="UBIQUITINATION FACTOR E4"/>
    <property type="match status" value="1"/>
</dbReference>
<name>A0A9P0GPR1_9CUCU</name>
<dbReference type="CDD" id="cd16658">
    <property type="entry name" value="RING-Ubox_UBE4B"/>
    <property type="match status" value="1"/>
</dbReference>
<sequence length="1172" mass="133740">MSELSQEEIRRRRLARLTASNNSPSSTSVSPLATPISQSPMSTTQDQSPPIFESQPGSLENKFFAPTNGTVQAQKKDNSKGAEKVIEGVFKEPSKPIDIQMPSSSKQRSRAPPVRSDSETSSIHMEVDEASGSADKISANTDIDSGFENMEVDESDLFKKDIHRQRTTSSSTELTVEQLQNTVARILQSSFTENSSSGVFLPQTAELIKETPHASIRDITSTAIMEILTIIQKDNNSFKNITSQNPDITDTYSLHSGSVSPIQSSPSTSDTQCPVPALIMKEKIDDRSPMTLAIKFLMESYNRVAQEERNFPKKSSIPPLSDVLTEVRAQLIQYTALVVKRKEDGYGKSPLLEPIVHQTIPRGFLTELVTRTHTNEILFSEVFSPILQGLFRLMRTADFSQNETDEHKCHYRLPLQALYELAEIRCNSRPICTLITKQFQFHMSEALTSASGRELTVLSFLGPFLDISVFAEDNPKMAEKLTFGKTANEKILKQCLQQEFEQVRHILHKIFHFILANQDSRDICLKYLAQILKSNEKRAQIAMEGRLVAGDGFMLNVLTVLQNLSVKINFNKMDLMYPFHPQAMIQIQNDTRLKFSSQEVGDWLEEFGKTHEFPNPNFSTICWFLTLHCHHLSLLPTIQKYQRTLRTIRDLQKLLDETIAAEAQWKNTPYAIRNKQFIKKSKQQLKKLNRAKGCADAGLLDPNVMRRSLLFYTTVCDYLLSLMTGAPPGTPVSDLPLPPPQSPAFYAMPEWYVEDIAEFLLFALQYFPNLITDNAEDTLITWLLVTICSSNMFKNPYLVAKLIEVVFVIIPNIQPRCEPLYNRLMSHPISQTVLSSCLMKFYTDVETTGTSSEFYDKFSIRYHISLIIKGMWGSPIHRKAVMDESKTGTQFVKFINMLMNDTTFLLDESLESLKRIHEIQELIADDKKWSKLTTDQQTSRMRQLSADERQCRSYLTLARETVDMFHYLTVHIKEPFLRPELAGRLASMLNFNLQQLCGKKYKDLKVENPDKYGWEPRRLLSSLVDIYLHLDCDTFAEALASDERSFSRQLFSDAASLMERVGIKTTVETEQFRELAEKACRVVERNQKSDAWLEDAPDEFKDPLMDTLMTDPVLLPSGQIMDRSVIMRHLLNSNTDPFNRQPLTEDMLLPVEDLKERIRIWKSEKSKTTHLN</sequence>
<evidence type="ECO:0000313" key="20">
    <source>
        <dbReference type="Proteomes" id="UP001152799"/>
    </source>
</evidence>
<dbReference type="GO" id="GO:0034450">
    <property type="term" value="F:ubiquitin-ubiquitin ligase activity"/>
    <property type="evidence" value="ECO:0007669"/>
    <property type="project" value="InterPro"/>
</dbReference>
<dbReference type="GO" id="GO:0036503">
    <property type="term" value="P:ERAD pathway"/>
    <property type="evidence" value="ECO:0007669"/>
    <property type="project" value="InterPro"/>
</dbReference>
<organism evidence="19 20">
    <name type="scientific">Ceutorhynchus assimilis</name>
    <name type="common">cabbage seed weevil</name>
    <dbReference type="NCBI Taxonomy" id="467358"/>
    <lineage>
        <taxon>Eukaryota</taxon>
        <taxon>Metazoa</taxon>
        <taxon>Ecdysozoa</taxon>
        <taxon>Arthropoda</taxon>
        <taxon>Hexapoda</taxon>
        <taxon>Insecta</taxon>
        <taxon>Pterygota</taxon>
        <taxon>Neoptera</taxon>
        <taxon>Endopterygota</taxon>
        <taxon>Coleoptera</taxon>
        <taxon>Polyphaga</taxon>
        <taxon>Cucujiformia</taxon>
        <taxon>Curculionidae</taxon>
        <taxon>Ceutorhynchinae</taxon>
        <taxon>Ceutorhynchus</taxon>
    </lineage>
</organism>
<evidence type="ECO:0000256" key="5">
    <source>
        <dbReference type="ARBA" id="ARBA00007434"/>
    </source>
</evidence>
<keyword evidence="12" id="KW-0539">Nucleus</keyword>
<evidence type="ECO:0000256" key="8">
    <source>
        <dbReference type="ARBA" id="ARBA00022553"/>
    </source>
</evidence>
<dbReference type="InterPro" id="IPR003613">
    <property type="entry name" value="Ubox_domain"/>
</dbReference>
<dbReference type="InterPro" id="IPR013083">
    <property type="entry name" value="Znf_RING/FYVE/PHD"/>
</dbReference>
<accession>A0A9P0GPR1</accession>
<evidence type="ECO:0000256" key="12">
    <source>
        <dbReference type="ARBA" id="ARBA00023242"/>
    </source>
</evidence>
<dbReference type="GO" id="GO:0000209">
    <property type="term" value="P:protein polyubiquitination"/>
    <property type="evidence" value="ECO:0007669"/>
    <property type="project" value="TreeGrafter"/>
</dbReference>
<keyword evidence="10" id="KW-0833">Ubl conjugation pathway</keyword>
<comment type="subcellular location">
    <subcellularLocation>
        <location evidence="3">Cytoplasm</location>
    </subcellularLocation>
    <subcellularLocation>
        <location evidence="2">Nucleus</location>
    </subcellularLocation>
</comment>
<evidence type="ECO:0000256" key="10">
    <source>
        <dbReference type="ARBA" id="ARBA00022786"/>
    </source>
</evidence>
<feature type="compositionally biased region" description="Polar residues" evidence="17">
    <location>
        <begin position="36"/>
        <end position="48"/>
    </location>
</feature>
<feature type="compositionally biased region" description="Low complexity" evidence="17">
    <location>
        <begin position="17"/>
        <end position="35"/>
    </location>
</feature>
<evidence type="ECO:0000313" key="19">
    <source>
        <dbReference type="EMBL" id="CAH1129076.1"/>
    </source>
</evidence>
<keyword evidence="8" id="KW-0597">Phosphoprotein</keyword>
<evidence type="ECO:0000256" key="15">
    <source>
        <dbReference type="ARBA" id="ARBA00081821"/>
    </source>
</evidence>
<dbReference type="InterPro" id="IPR019474">
    <property type="entry name" value="Ub_conjug_fac_E4_core"/>
</dbReference>
<evidence type="ECO:0000256" key="1">
    <source>
        <dbReference type="ARBA" id="ARBA00000900"/>
    </source>
</evidence>
<dbReference type="EMBL" id="OU892280">
    <property type="protein sequence ID" value="CAH1129076.1"/>
    <property type="molecule type" value="Genomic_DNA"/>
</dbReference>